<name>A0A8K1X768_9PLAT</name>
<keyword evidence="2" id="KW-0496">Mitochondrion</keyword>
<geneLocation type="mitochondrion" evidence="2"/>
<dbReference type="EMBL" id="MZ561471">
    <property type="protein sequence ID" value="UHA56313.1"/>
    <property type="molecule type" value="Genomic_DNA"/>
</dbReference>
<proteinExistence type="predicted"/>
<feature type="transmembrane region" description="Helical" evidence="1">
    <location>
        <begin position="134"/>
        <end position="162"/>
    </location>
</feature>
<reference evidence="2" key="1">
    <citation type="journal article" date="2022" name="PeerJ">
        <title>Hammerhead flatworms (Platyhelminthes, Geoplanidae, Bipaliinae): mitochondrial genomes and description of two new species from France, Italy and Mayotte.</title>
        <authorList>
            <person name="Justine J.-L."/>
            <person name="Gastineau R."/>
            <person name="Gros P."/>
            <person name="Gey D."/>
            <person name="Ruzzier E."/>
            <person name="Winsor L."/>
        </authorList>
    </citation>
    <scope>NUCLEOTIDE SEQUENCE</scope>
</reference>
<protein>
    <submittedName>
        <fullName evidence="2">NADH dehydrogenase subunit 6</fullName>
    </submittedName>
</protein>
<keyword evidence="1" id="KW-0812">Transmembrane</keyword>
<gene>
    <name evidence="2" type="primary">ND6</name>
</gene>
<feature type="transmembrane region" description="Helical" evidence="1">
    <location>
        <begin position="79"/>
        <end position="98"/>
    </location>
</feature>
<feature type="transmembrane region" description="Helical" evidence="1">
    <location>
        <begin position="6"/>
        <end position="39"/>
    </location>
</feature>
<evidence type="ECO:0000313" key="2">
    <source>
        <dbReference type="EMBL" id="UHA56313.1"/>
    </source>
</evidence>
<dbReference type="AlphaFoldDB" id="A0A8K1X768"/>
<organism evidence="2">
    <name type="scientific">Vermiviatum covidum</name>
    <dbReference type="NCBI Taxonomy" id="3348911"/>
    <lineage>
        <taxon>Eukaryota</taxon>
        <taxon>Metazoa</taxon>
        <taxon>Spiralia</taxon>
        <taxon>Lophotrochozoa</taxon>
        <taxon>Platyhelminthes</taxon>
        <taxon>Rhabditophora</taxon>
        <taxon>Seriata</taxon>
        <taxon>Tricladida</taxon>
        <taxon>Continenticola</taxon>
        <taxon>Geoplanoidea</taxon>
        <taxon>Geoplanidae</taxon>
        <taxon>Bipaliinae</taxon>
        <taxon>Vermiviatum</taxon>
    </lineage>
</organism>
<keyword evidence="1" id="KW-0472">Membrane</keyword>
<keyword evidence="1" id="KW-1133">Transmembrane helix</keyword>
<accession>A0A8K1X768</accession>
<sequence length="163" mass="18806">MLVSLILFFILIISFFVNFFSNVVLLGVSMISACILVFIILSTLNLFWYGLIFLLINVGGSMVLFYYMFSLQSNPVSSFYLFLFFFFSFSIFFFLNYVASLSSINIVSELLLNISHMEEVSFYLFSLIESNFLVFLSLFLIFVLFVVSMMTSIIGGSFRYLLL</sequence>
<evidence type="ECO:0000256" key="1">
    <source>
        <dbReference type="SAM" id="Phobius"/>
    </source>
</evidence>